<protein>
    <submittedName>
        <fullName evidence="1">Uncharacterized protein</fullName>
    </submittedName>
</protein>
<dbReference type="AlphaFoldDB" id="A0ABD3FS99"/>
<dbReference type="Proteomes" id="UP001632037">
    <property type="component" value="Unassembled WGS sequence"/>
</dbReference>
<comment type="caution">
    <text evidence="1">The sequence shown here is derived from an EMBL/GenBank/DDBJ whole genome shotgun (WGS) entry which is preliminary data.</text>
</comment>
<accession>A0ABD3FS99</accession>
<evidence type="ECO:0000313" key="1">
    <source>
        <dbReference type="EMBL" id="KAL3668797.1"/>
    </source>
</evidence>
<name>A0ABD3FS99_9STRA</name>
<dbReference type="EMBL" id="JBIMZQ010000010">
    <property type="protein sequence ID" value="KAL3668797.1"/>
    <property type="molecule type" value="Genomic_DNA"/>
</dbReference>
<evidence type="ECO:0000313" key="2">
    <source>
        <dbReference type="Proteomes" id="UP001632037"/>
    </source>
</evidence>
<gene>
    <name evidence="1" type="ORF">V7S43_006090</name>
</gene>
<keyword evidence="2" id="KW-1185">Reference proteome</keyword>
<proteinExistence type="predicted"/>
<reference evidence="1 2" key="1">
    <citation type="submission" date="2024-09" db="EMBL/GenBank/DDBJ databases">
        <title>Genome sequencing and assembly of Phytophthora oleae, isolate VK10A, causative agent of rot of olive drupes.</title>
        <authorList>
            <person name="Conti Taguali S."/>
            <person name="Riolo M."/>
            <person name="La Spada F."/>
            <person name="Cacciola S.O."/>
            <person name="Dionisio G."/>
        </authorList>
    </citation>
    <scope>NUCLEOTIDE SEQUENCE [LARGE SCALE GENOMIC DNA]</scope>
    <source>
        <strain evidence="1 2">VK10A</strain>
    </source>
</reference>
<sequence>MRSDNAKLMKTNLSLLLECRETDAEINATQEKLLVTCKLLEKRGVPVPQQFLELLAASLQPPTNP</sequence>
<organism evidence="1 2">
    <name type="scientific">Phytophthora oleae</name>
    <dbReference type="NCBI Taxonomy" id="2107226"/>
    <lineage>
        <taxon>Eukaryota</taxon>
        <taxon>Sar</taxon>
        <taxon>Stramenopiles</taxon>
        <taxon>Oomycota</taxon>
        <taxon>Peronosporomycetes</taxon>
        <taxon>Peronosporales</taxon>
        <taxon>Peronosporaceae</taxon>
        <taxon>Phytophthora</taxon>
    </lineage>
</organism>